<dbReference type="AlphaFoldDB" id="A0A9P6PKL7"/>
<evidence type="ECO:0000313" key="3">
    <source>
        <dbReference type="Proteomes" id="UP000726737"/>
    </source>
</evidence>
<gene>
    <name evidence="2" type="ORF">BG011_001013</name>
</gene>
<reference evidence="2" key="1">
    <citation type="journal article" date="2020" name="Fungal Divers.">
        <title>Resolving the Mortierellaceae phylogeny through synthesis of multi-gene phylogenetics and phylogenomics.</title>
        <authorList>
            <person name="Vandepol N."/>
            <person name="Liber J."/>
            <person name="Desiro A."/>
            <person name="Na H."/>
            <person name="Kennedy M."/>
            <person name="Barry K."/>
            <person name="Grigoriev I.V."/>
            <person name="Miller A.N."/>
            <person name="O'Donnell K."/>
            <person name="Stajich J.E."/>
            <person name="Bonito G."/>
        </authorList>
    </citation>
    <scope>NUCLEOTIDE SEQUENCE</scope>
    <source>
        <strain evidence="2">KOD948</strain>
    </source>
</reference>
<keyword evidence="3" id="KW-1185">Reference proteome</keyword>
<sequence>MDIRFPTDGVKMTIVRKTTRLVGENTIKHETFGLWNGHIIKLLVGSTSLTKDQYERYVSGLNLGDQIEVEGKLQMSLVLKKVNDANFAQEESSSGNENSNHGGVPAHMRSTETENRRSSRCKPTPRRDSPASLKLTH</sequence>
<comment type="caution">
    <text evidence="2">The sequence shown here is derived from an EMBL/GenBank/DDBJ whole genome shotgun (WGS) entry which is preliminary data.</text>
</comment>
<protein>
    <submittedName>
        <fullName evidence="2">Uncharacterized protein</fullName>
    </submittedName>
</protein>
<evidence type="ECO:0000313" key="2">
    <source>
        <dbReference type="EMBL" id="KAG0247731.1"/>
    </source>
</evidence>
<name>A0A9P6PKL7_9FUNG</name>
<proteinExistence type="predicted"/>
<feature type="region of interest" description="Disordered" evidence="1">
    <location>
        <begin position="87"/>
        <end position="137"/>
    </location>
</feature>
<dbReference type="EMBL" id="JAAAJA010001240">
    <property type="protein sequence ID" value="KAG0247731.1"/>
    <property type="molecule type" value="Genomic_DNA"/>
</dbReference>
<accession>A0A9P6PKL7</accession>
<feature type="compositionally biased region" description="Low complexity" evidence="1">
    <location>
        <begin position="90"/>
        <end position="103"/>
    </location>
</feature>
<dbReference type="Proteomes" id="UP000726737">
    <property type="component" value="Unassembled WGS sequence"/>
</dbReference>
<evidence type="ECO:0000256" key="1">
    <source>
        <dbReference type="SAM" id="MobiDB-lite"/>
    </source>
</evidence>
<organism evidence="2 3">
    <name type="scientific">Mortierella polycephala</name>
    <dbReference type="NCBI Taxonomy" id="41804"/>
    <lineage>
        <taxon>Eukaryota</taxon>
        <taxon>Fungi</taxon>
        <taxon>Fungi incertae sedis</taxon>
        <taxon>Mucoromycota</taxon>
        <taxon>Mortierellomycotina</taxon>
        <taxon>Mortierellomycetes</taxon>
        <taxon>Mortierellales</taxon>
        <taxon>Mortierellaceae</taxon>
        <taxon>Mortierella</taxon>
    </lineage>
</organism>